<evidence type="ECO:0000256" key="2">
    <source>
        <dbReference type="ARBA" id="ARBA00005641"/>
    </source>
</evidence>
<proteinExistence type="inferred from homology"/>
<dbReference type="STRING" id="2656787.A0A370TU45"/>
<dbReference type="GeneID" id="43596241"/>
<keyword evidence="9 13" id="KW-0326">Glycosidase</keyword>
<dbReference type="AlphaFoldDB" id="A0A370TU45"/>
<evidence type="ECO:0000256" key="4">
    <source>
        <dbReference type="ARBA" id="ARBA00022729"/>
    </source>
</evidence>
<dbReference type="Proteomes" id="UP000254866">
    <property type="component" value="Unassembled WGS sequence"/>
</dbReference>
<dbReference type="EC" id="3.2.1.4" evidence="3"/>
<evidence type="ECO:0000256" key="13">
    <source>
        <dbReference type="RuleBase" id="RU361153"/>
    </source>
</evidence>
<dbReference type="RefSeq" id="XP_031871708.1">
    <property type="nucleotide sequence ID" value="XM_032012015.1"/>
</dbReference>
<evidence type="ECO:0000256" key="9">
    <source>
        <dbReference type="ARBA" id="ARBA00023295"/>
    </source>
</evidence>
<feature type="domain" description="Glycoside hydrolase family 5" evidence="15">
    <location>
        <begin position="74"/>
        <end position="329"/>
    </location>
</feature>
<feature type="signal peptide" evidence="14">
    <location>
        <begin position="1"/>
        <end position="17"/>
    </location>
</feature>
<keyword evidence="10" id="KW-0624">Polysaccharide degradation</keyword>
<evidence type="ECO:0000256" key="11">
    <source>
        <dbReference type="ARBA" id="ARBA00059691"/>
    </source>
</evidence>
<accession>A0A370TU45</accession>
<dbReference type="PANTHER" id="PTHR34142:SF5">
    <property type="entry name" value="CBM1 DOMAIN-CONTAINING PROTEIN"/>
    <property type="match status" value="1"/>
</dbReference>
<organism evidence="16 17">
    <name type="scientific">Venustampulla echinocandica</name>
    <dbReference type="NCBI Taxonomy" id="2656787"/>
    <lineage>
        <taxon>Eukaryota</taxon>
        <taxon>Fungi</taxon>
        <taxon>Dikarya</taxon>
        <taxon>Ascomycota</taxon>
        <taxon>Pezizomycotina</taxon>
        <taxon>Leotiomycetes</taxon>
        <taxon>Helotiales</taxon>
        <taxon>Pleuroascaceae</taxon>
        <taxon>Venustampulla</taxon>
    </lineage>
</organism>
<dbReference type="SUPFAM" id="SSF51445">
    <property type="entry name" value="(Trans)glycosidases"/>
    <property type="match status" value="1"/>
</dbReference>
<evidence type="ECO:0000256" key="6">
    <source>
        <dbReference type="ARBA" id="ARBA00023001"/>
    </source>
</evidence>
<keyword evidence="4 14" id="KW-0732">Signal</keyword>
<keyword evidence="5 13" id="KW-0378">Hydrolase</keyword>
<dbReference type="FunFam" id="3.20.20.80:FF:000124">
    <property type="entry name" value="Exported cellulase"/>
    <property type="match status" value="1"/>
</dbReference>
<dbReference type="EMBL" id="NPIC01000002">
    <property type="protein sequence ID" value="RDL39052.1"/>
    <property type="molecule type" value="Genomic_DNA"/>
</dbReference>
<evidence type="ECO:0000313" key="16">
    <source>
        <dbReference type="EMBL" id="RDL39052.1"/>
    </source>
</evidence>
<evidence type="ECO:0000256" key="8">
    <source>
        <dbReference type="ARBA" id="ARBA00023283"/>
    </source>
</evidence>
<name>A0A370TU45_9HELO</name>
<keyword evidence="8" id="KW-0873">Pyrrolidone carboxylic acid</keyword>
<evidence type="ECO:0000256" key="14">
    <source>
        <dbReference type="SAM" id="SignalP"/>
    </source>
</evidence>
<reference evidence="16 17" key="1">
    <citation type="journal article" date="2018" name="IMA Fungus">
        <title>IMA Genome-F 9: Draft genome sequence of Annulohypoxylon stygium, Aspergillus mulundensis, Berkeleyomyces basicola (syn. Thielaviopsis basicola), Ceratocystis smalleyi, two Cercospora beticola strains, Coleophoma cylindrospora, Fusarium fracticaudum, Phialophora cf. hyalina, and Morchella septimelata.</title>
        <authorList>
            <person name="Wingfield B.D."/>
            <person name="Bills G.F."/>
            <person name="Dong Y."/>
            <person name="Huang W."/>
            <person name="Nel W.J."/>
            <person name="Swalarsk-Parry B.S."/>
            <person name="Vaghefi N."/>
            <person name="Wilken P.M."/>
            <person name="An Z."/>
            <person name="de Beer Z.W."/>
            <person name="De Vos L."/>
            <person name="Chen L."/>
            <person name="Duong T.A."/>
            <person name="Gao Y."/>
            <person name="Hammerbacher A."/>
            <person name="Kikkert J.R."/>
            <person name="Li Y."/>
            <person name="Li H."/>
            <person name="Li K."/>
            <person name="Li Q."/>
            <person name="Liu X."/>
            <person name="Ma X."/>
            <person name="Naidoo K."/>
            <person name="Pethybridge S.J."/>
            <person name="Sun J."/>
            <person name="Steenkamp E.T."/>
            <person name="van der Nest M.A."/>
            <person name="van Wyk S."/>
            <person name="Wingfield M.J."/>
            <person name="Xiong C."/>
            <person name="Yue Q."/>
            <person name="Zhang X."/>
        </authorList>
    </citation>
    <scope>NUCLEOTIDE SEQUENCE [LARGE SCALE GENOMIC DNA]</scope>
    <source>
        <strain evidence="16 17">BP 5553</strain>
    </source>
</reference>
<protein>
    <recommendedName>
        <fullName evidence="12">Endoglucanase EG-II</fullName>
        <ecNumber evidence="3">3.2.1.4</ecNumber>
    </recommendedName>
</protein>
<evidence type="ECO:0000259" key="15">
    <source>
        <dbReference type="Pfam" id="PF00150"/>
    </source>
</evidence>
<dbReference type="OrthoDB" id="5823761at2759"/>
<dbReference type="GO" id="GO:0008810">
    <property type="term" value="F:cellulase activity"/>
    <property type="evidence" value="ECO:0007669"/>
    <property type="project" value="UniProtKB-EC"/>
</dbReference>
<dbReference type="PANTHER" id="PTHR34142">
    <property type="entry name" value="ENDO-BETA-1,4-GLUCANASE A"/>
    <property type="match status" value="1"/>
</dbReference>
<evidence type="ECO:0000256" key="1">
    <source>
        <dbReference type="ARBA" id="ARBA00000966"/>
    </source>
</evidence>
<dbReference type="InterPro" id="IPR018087">
    <property type="entry name" value="Glyco_hydro_5_CS"/>
</dbReference>
<dbReference type="Pfam" id="PF00150">
    <property type="entry name" value="Cellulase"/>
    <property type="match status" value="1"/>
</dbReference>
<evidence type="ECO:0000313" key="17">
    <source>
        <dbReference type="Proteomes" id="UP000254866"/>
    </source>
</evidence>
<evidence type="ECO:0000256" key="12">
    <source>
        <dbReference type="ARBA" id="ARBA00074271"/>
    </source>
</evidence>
<sequence length="365" mass="38542">MKGFTTLSVLLASGAAALPGSSVARTSTGPLTARAVDANGTVKYAGINIAGFDFGCTTDGSQTLRNVNPPLQALGGPDGAGQMNHFLKDDHMNMFRLPVGWQYITGSNLGGQLNSGNADKYDQLVQACLRTGATCVIDIHNYARWDGKIIGQGGPTNAQFVNLWTQLATKYKSQANIAFGVMNEPHEVDIDKWADTVQQVVTAIRGTGATSQMILLPGNDYTSAGKFISNGSAAALAKVTNPDGSFTNLIFDVHKYLDSDNSGTHTECVTDNIADAFQPLADWLRTNNRQAINSETGGGNTASCAKYLCQQIAFLNANSDVYIGYIGWAAGAFGSTYELNETPTGGGNNWQDTSLVKACLARASG</sequence>
<dbReference type="GO" id="GO:0030245">
    <property type="term" value="P:cellulose catabolic process"/>
    <property type="evidence" value="ECO:0007669"/>
    <property type="project" value="UniProtKB-KW"/>
</dbReference>
<dbReference type="PROSITE" id="PS00659">
    <property type="entry name" value="GLYCOSYL_HYDROL_F5"/>
    <property type="match status" value="1"/>
</dbReference>
<dbReference type="InterPro" id="IPR001547">
    <property type="entry name" value="Glyco_hydro_5"/>
</dbReference>
<evidence type="ECO:0000256" key="10">
    <source>
        <dbReference type="ARBA" id="ARBA00023326"/>
    </source>
</evidence>
<gene>
    <name evidence="16" type="ORF">BP5553_03392</name>
</gene>
<dbReference type="InterPro" id="IPR017853">
    <property type="entry name" value="GH"/>
</dbReference>
<evidence type="ECO:0000256" key="7">
    <source>
        <dbReference type="ARBA" id="ARBA00023277"/>
    </source>
</evidence>
<keyword evidence="17" id="KW-1185">Reference proteome</keyword>
<comment type="similarity">
    <text evidence="2 13">Belongs to the glycosyl hydrolase 5 (cellulase A) family.</text>
</comment>
<keyword evidence="7" id="KW-0119">Carbohydrate metabolism</keyword>
<comment type="function">
    <text evidence="11">Endoglucanase (EG) that cleaves the internal beta-1,4-glucosidic bonds in cellulose. The degradation of cellulose involves an interplay between different cellulolytic enzymes. Hydrolysis starts with EGs, which cut internal glycosidic linkages to reduce the polymerization degree of the substrate and creates new chain ends for exocellobiohydrolases (CBHs). The CBH release the disaccharide cellobiose from the non-reducing end of the cellulose polymer chain. Finally, beta-1,4-glucosidases hydrolyze the cellobiose and other short cello-oligosaccharides into glucose units.</text>
</comment>
<dbReference type="Gene3D" id="3.20.20.80">
    <property type="entry name" value="Glycosidases"/>
    <property type="match status" value="1"/>
</dbReference>
<keyword evidence="6" id="KW-0136">Cellulose degradation</keyword>
<evidence type="ECO:0000256" key="3">
    <source>
        <dbReference type="ARBA" id="ARBA00012601"/>
    </source>
</evidence>
<feature type="chain" id="PRO_5016794688" description="Endoglucanase EG-II" evidence="14">
    <location>
        <begin position="18"/>
        <end position="365"/>
    </location>
</feature>
<comment type="catalytic activity">
    <reaction evidence="1">
        <text>Endohydrolysis of (1-&gt;4)-beta-D-glucosidic linkages in cellulose, lichenin and cereal beta-D-glucans.</text>
        <dbReference type="EC" id="3.2.1.4"/>
    </reaction>
</comment>
<evidence type="ECO:0000256" key="5">
    <source>
        <dbReference type="ARBA" id="ARBA00022801"/>
    </source>
</evidence>
<comment type="caution">
    <text evidence="16">The sequence shown here is derived from an EMBL/GenBank/DDBJ whole genome shotgun (WGS) entry which is preliminary data.</text>
</comment>